<name>A0A8S9IQA0_BRACR</name>
<dbReference type="Pfam" id="PF07794">
    <property type="entry name" value="DUF1633"/>
    <property type="match status" value="1"/>
</dbReference>
<feature type="region of interest" description="Disordered" evidence="1">
    <location>
        <begin position="356"/>
        <end position="380"/>
    </location>
</feature>
<organism evidence="2">
    <name type="scientific">Brassica cretica</name>
    <name type="common">Mustard</name>
    <dbReference type="NCBI Taxonomy" id="69181"/>
    <lineage>
        <taxon>Eukaryota</taxon>
        <taxon>Viridiplantae</taxon>
        <taxon>Streptophyta</taxon>
        <taxon>Embryophyta</taxon>
        <taxon>Tracheophyta</taxon>
        <taxon>Spermatophyta</taxon>
        <taxon>Magnoliopsida</taxon>
        <taxon>eudicotyledons</taxon>
        <taxon>Gunneridae</taxon>
        <taxon>Pentapetalae</taxon>
        <taxon>rosids</taxon>
        <taxon>malvids</taxon>
        <taxon>Brassicales</taxon>
        <taxon>Brassicaceae</taxon>
        <taxon>Brassiceae</taxon>
        <taxon>Brassica</taxon>
    </lineage>
</organism>
<gene>
    <name evidence="2" type="ORF">F2Q70_00002458</name>
</gene>
<feature type="region of interest" description="Disordered" evidence="1">
    <location>
        <begin position="66"/>
        <end position="99"/>
    </location>
</feature>
<evidence type="ECO:0000256" key="1">
    <source>
        <dbReference type="SAM" id="MobiDB-lite"/>
    </source>
</evidence>
<dbReference type="InterPro" id="IPR012436">
    <property type="entry name" value="DUF1633"/>
</dbReference>
<reference evidence="2" key="1">
    <citation type="submission" date="2019-12" db="EMBL/GenBank/DDBJ databases">
        <title>Genome sequencing and annotation of Brassica cretica.</title>
        <authorList>
            <person name="Studholme D.J."/>
            <person name="Sarris P.F."/>
        </authorList>
    </citation>
    <scope>NUCLEOTIDE SEQUENCE</scope>
    <source>
        <strain evidence="2">PFS-102/07</strain>
        <tissue evidence="2">Leaf</tissue>
    </source>
</reference>
<feature type="compositionally biased region" description="Basic and acidic residues" evidence="1">
    <location>
        <begin position="7"/>
        <end position="30"/>
    </location>
</feature>
<protein>
    <submittedName>
        <fullName evidence="2">Uncharacterized protein</fullName>
    </submittedName>
</protein>
<accession>A0A8S9IQA0</accession>
<dbReference type="AlphaFoldDB" id="A0A8S9IQA0"/>
<evidence type="ECO:0000313" key="2">
    <source>
        <dbReference type="EMBL" id="KAF2571735.1"/>
    </source>
</evidence>
<dbReference type="EMBL" id="QGKY02001015">
    <property type="protein sequence ID" value="KAF2571735.1"/>
    <property type="molecule type" value="Genomic_DNA"/>
</dbReference>
<sequence length="380" mass="42567">MSSRRVSFRESERVRGRDGSVGAERVRSSDVSEALTEILREETRLPRALASGEGKDLGGEKVVVRTNSNNLNGSEGRDRPPKKAKVTGTVHRTGVSGDNPVSKPFHWQFSHSKDCPIIEDPDSVAHLVRHFKPAGCPPPSHRNMTERDAYVKMVVAHTKRLQDVPRSDELYEIKKVVRKIKLGLKMVQDQECTNNAQLPAAEKLGNQAPSLVARLRVMSKERKLSLEQISLLEAMIESSASKFDDDLRRVTYDAKKALADNYLDVLISLKEKWEKKAIADCEARLKEVMVNIDLLKEIMKSNLLASDELSRLRAKEVELGSELDVMVVSDFSVGWLDLPQISEDLPEEFFAKVPSEVNEPGDEAERAGGQFEDGEFYAEE</sequence>
<feature type="region of interest" description="Disordered" evidence="1">
    <location>
        <begin position="1"/>
        <end position="30"/>
    </location>
</feature>
<proteinExistence type="predicted"/>
<comment type="caution">
    <text evidence="2">The sequence shown here is derived from an EMBL/GenBank/DDBJ whole genome shotgun (WGS) entry which is preliminary data.</text>
</comment>